<dbReference type="PROSITE" id="PS50211">
    <property type="entry name" value="DENN"/>
    <property type="match status" value="1"/>
</dbReference>
<dbReference type="Pfam" id="PF03455">
    <property type="entry name" value="dDENN"/>
    <property type="match status" value="1"/>
</dbReference>
<feature type="region of interest" description="Disordered" evidence="4">
    <location>
        <begin position="664"/>
        <end position="748"/>
    </location>
</feature>
<dbReference type="SMART" id="SM00801">
    <property type="entry name" value="dDENN"/>
    <property type="match status" value="1"/>
</dbReference>
<feature type="compositionally biased region" description="Basic and acidic residues" evidence="4">
    <location>
        <begin position="573"/>
        <end position="597"/>
    </location>
</feature>
<dbReference type="InterPro" id="IPR037516">
    <property type="entry name" value="Tripartite_DENN"/>
</dbReference>
<evidence type="ECO:0000256" key="1">
    <source>
        <dbReference type="ARBA" id="ARBA00004132"/>
    </source>
</evidence>
<dbReference type="Gene3D" id="3.30.450.200">
    <property type="match status" value="1"/>
</dbReference>
<feature type="compositionally biased region" description="Low complexity" evidence="4">
    <location>
        <begin position="611"/>
        <end position="628"/>
    </location>
</feature>
<accession>A0A8S1D098</accession>
<dbReference type="InterPro" id="IPR005113">
    <property type="entry name" value="uDENN_dom"/>
</dbReference>
<dbReference type="SMART" id="SM00800">
    <property type="entry name" value="uDENN"/>
    <property type="match status" value="1"/>
</dbReference>
<feature type="region of interest" description="Disordered" evidence="4">
    <location>
        <begin position="573"/>
        <end position="631"/>
    </location>
</feature>
<dbReference type="InterPro" id="IPR005112">
    <property type="entry name" value="dDENN_dom"/>
</dbReference>
<dbReference type="OrthoDB" id="206724at2759"/>
<dbReference type="InterPro" id="IPR043153">
    <property type="entry name" value="DENN_C"/>
</dbReference>
<evidence type="ECO:0000313" key="6">
    <source>
        <dbReference type="EMBL" id="CAB3376442.1"/>
    </source>
</evidence>
<feature type="region of interest" description="Disordered" evidence="4">
    <location>
        <begin position="763"/>
        <end position="789"/>
    </location>
</feature>
<organism evidence="6 7">
    <name type="scientific">Cloeon dipterum</name>
    <dbReference type="NCBI Taxonomy" id="197152"/>
    <lineage>
        <taxon>Eukaryota</taxon>
        <taxon>Metazoa</taxon>
        <taxon>Ecdysozoa</taxon>
        <taxon>Arthropoda</taxon>
        <taxon>Hexapoda</taxon>
        <taxon>Insecta</taxon>
        <taxon>Pterygota</taxon>
        <taxon>Palaeoptera</taxon>
        <taxon>Ephemeroptera</taxon>
        <taxon>Pisciforma</taxon>
        <taxon>Baetidae</taxon>
        <taxon>Cloeon</taxon>
    </lineage>
</organism>
<dbReference type="GO" id="GO:0030136">
    <property type="term" value="C:clathrin-coated vesicle"/>
    <property type="evidence" value="ECO:0007669"/>
    <property type="project" value="UniProtKB-SubCell"/>
</dbReference>
<comment type="subcellular location">
    <subcellularLocation>
        <location evidence="1">Cytoplasmic vesicle</location>
        <location evidence="1">Clathrin-coated vesicle</location>
    </subcellularLocation>
</comment>
<dbReference type="PANTHER" id="PTHR13196">
    <property type="entry name" value="DENN DOMAIN-CONTAINING"/>
    <property type="match status" value="1"/>
</dbReference>
<dbReference type="InterPro" id="IPR040032">
    <property type="entry name" value="DENND1A/B/C"/>
</dbReference>
<evidence type="ECO:0000259" key="5">
    <source>
        <dbReference type="PROSITE" id="PS50211"/>
    </source>
</evidence>
<name>A0A8S1D098_9INSE</name>
<keyword evidence="2" id="KW-0344">Guanine-nucleotide releasing factor</keyword>
<keyword evidence="3" id="KW-0968">Cytoplasmic vesicle</keyword>
<dbReference type="GO" id="GO:0005085">
    <property type="term" value="F:guanyl-nucleotide exchange factor activity"/>
    <property type="evidence" value="ECO:0007669"/>
    <property type="project" value="UniProtKB-KW"/>
</dbReference>
<feature type="compositionally biased region" description="Low complexity" evidence="4">
    <location>
        <begin position="717"/>
        <end position="730"/>
    </location>
</feature>
<feature type="domain" description="UDENN" evidence="5">
    <location>
        <begin position="12"/>
        <end position="375"/>
    </location>
</feature>
<evidence type="ECO:0000256" key="4">
    <source>
        <dbReference type="SAM" id="MobiDB-lite"/>
    </source>
</evidence>
<evidence type="ECO:0000256" key="2">
    <source>
        <dbReference type="ARBA" id="ARBA00022658"/>
    </source>
</evidence>
<evidence type="ECO:0000313" key="7">
    <source>
        <dbReference type="Proteomes" id="UP000494165"/>
    </source>
</evidence>
<dbReference type="InterPro" id="IPR001194">
    <property type="entry name" value="cDENN_dom"/>
</dbReference>
<dbReference type="FunFam" id="3.30.450.200:FF:000003">
    <property type="entry name" value="DENN domain containing 1A"/>
    <property type="match status" value="1"/>
</dbReference>
<dbReference type="SMART" id="SM00799">
    <property type="entry name" value="DENN"/>
    <property type="match status" value="1"/>
</dbReference>
<dbReference type="Proteomes" id="UP000494165">
    <property type="component" value="Unassembled WGS sequence"/>
</dbReference>
<feature type="region of interest" description="Disordered" evidence="4">
    <location>
        <begin position="435"/>
        <end position="541"/>
    </location>
</feature>
<feature type="compositionally biased region" description="Basic and acidic residues" evidence="4">
    <location>
        <begin position="455"/>
        <end position="472"/>
    </location>
</feature>
<dbReference type="Gene3D" id="6.10.140.1000">
    <property type="match status" value="1"/>
</dbReference>
<dbReference type="GO" id="GO:0006897">
    <property type="term" value="P:endocytosis"/>
    <property type="evidence" value="ECO:0007669"/>
    <property type="project" value="TreeGrafter"/>
</dbReference>
<feature type="compositionally biased region" description="Basic and acidic residues" evidence="4">
    <location>
        <begin position="437"/>
        <end position="446"/>
    </location>
</feature>
<dbReference type="Pfam" id="PF02141">
    <property type="entry name" value="DENN"/>
    <property type="match status" value="1"/>
</dbReference>
<dbReference type="Pfam" id="PF03456">
    <property type="entry name" value="uDENN"/>
    <property type="match status" value="1"/>
</dbReference>
<gene>
    <name evidence="6" type="ORF">CLODIP_2_CD04035</name>
</gene>
<dbReference type="AlphaFoldDB" id="A0A8S1D098"/>
<sequence length="789" mass="88288">MGSRIREDIRHFFECFCEIAKPQPDKDAWIVQKFPESYKDEEVLKSVPKFSFPCEIESTSVQHFNFVLTDIDSKWTFGFVRHGTRSETALVVLSYLPWHEAFHKFLNTIADLTDSPNDSDLWSFLEAMYEMPAPDPGSTIHIPYNNGLKTFTCQCPNQFKLPSIPDNRNLTEYYSAVDANNMMLIFASMLYERRVIFTSKRLSRLSACVQAANAVLYPMNWQHIFIPVLPMTLVDYLLAPMPFLIGVPQAVLQKVPRADLGDVVILNADANTVESPFNDLESLPFEVVSSLKRKLRNRPTLLGDGVSRAFLQALVQLIGGYRDALQFYQGEKITFNADKFVESRPSSIQPFLRKMLHLQIFQQFIEERLDMLNAGLGFSDEFELEACNYSEKSSSRLKQQYKEWASTMKKEGSAFFKTVKNKANPAVKSAVKTVKARGMDMKERSRTAYKGIRSRFRDSHVSPHSMHHELEPPHLPFNGKPRSAPASPTASPRRPKTLMDSSGGVKSYYKDPNKFLKPASDNRGRSLSAALASPDTSPVSAEKPLQISPIDMDLLGDLQHLIFRDCQRLGEEAKKEMEEPDPKPMVDRSLKPVRSMDRSSSISLSPPPPLSLQRSAPPALTPSTPTTLVNNPFLNPTSPFLVLGQDIENPDATSNPFVVTCPPPHELSGGGIISPPPRTRKHLQKAQTQPSGDLIQLDSTPSEDDFDPLKPSSRTKAAASSFSAELLSSEQNGARCLPTESTSTSQQDRELLREYGLEFVSSNAWSSSNPFGETAPTAPNPPGRWTTFE</sequence>
<proteinExistence type="predicted"/>
<dbReference type="Gene3D" id="3.40.50.11500">
    <property type="match status" value="1"/>
</dbReference>
<evidence type="ECO:0000256" key="3">
    <source>
        <dbReference type="ARBA" id="ARBA00023329"/>
    </source>
</evidence>
<dbReference type="EMBL" id="CADEPI010000128">
    <property type="protein sequence ID" value="CAB3376442.1"/>
    <property type="molecule type" value="Genomic_DNA"/>
</dbReference>
<dbReference type="GO" id="GO:0005829">
    <property type="term" value="C:cytosol"/>
    <property type="evidence" value="ECO:0007669"/>
    <property type="project" value="TreeGrafter"/>
</dbReference>
<dbReference type="GO" id="GO:0032456">
    <property type="term" value="P:endocytic recycling"/>
    <property type="evidence" value="ECO:0007669"/>
    <property type="project" value="TreeGrafter"/>
</dbReference>
<dbReference type="PANTHER" id="PTHR13196:SF14">
    <property type="entry name" value="UDENN DOMAIN-CONTAINING PROTEIN"/>
    <property type="match status" value="1"/>
</dbReference>
<dbReference type="FunFam" id="3.40.50.11500:FF:000001">
    <property type="entry name" value="Putative DENN domain-containing protein 1A"/>
    <property type="match status" value="1"/>
</dbReference>
<keyword evidence="7" id="KW-1185">Reference proteome</keyword>
<protein>
    <recommendedName>
        <fullName evidence="5">UDENN domain-containing protein</fullName>
    </recommendedName>
</protein>
<feature type="compositionally biased region" description="Basic and acidic residues" evidence="4">
    <location>
        <begin position="508"/>
        <end position="524"/>
    </location>
</feature>
<dbReference type="GO" id="GO:1901981">
    <property type="term" value="F:phosphatidylinositol phosphate binding"/>
    <property type="evidence" value="ECO:0007669"/>
    <property type="project" value="TreeGrafter"/>
</dbReference>
<reference evidence="6 7" key="1">
    <citation type="submission" date="2020-04" db="EMBL/GenBank/DDBJ databases">
        <authorList>
            <person name="Alioto T."/>
            <person name="Alioto T."/>
            <person name="Gomez Garrido J."/>
        </authorList>
    </citation>
    <scope>NUCLEOTIDE SEQUENCE [LARGE SCALE GENOMIC DNA]</scope>
</reference>
<comment type="caution">
    <text evidence="6">The sequence shown here is derived from an EMBL/GenBank/DDBJ whole genome shotgun (WGS) entry which is preliminary data.</text>
</comment>
<feature type="compositionally biased region" description="Low complexity" evidence="4">
    <location>
        <begin position="481"/>
        <end position="492"/>
    </location>
</feature>